<dbReference type="Gene3D" id="1.20.1420.20">
    <property type="entry name" value="M75 peptidase, HXXE motif"/>
    <property type="match status" value="1"/>
</dbReference>
<protein>
    <submittedName>
        <fullName evidence="5">Iron-regulated protein</fullName>
    </submittedName>
</protein>
<dbReference type="GO" id="GO:0030313">
    <property type="term" value="C:cell envelope"/>
    <property type="evidence" value="ECO:0007669"/>
    <property type="project" value="UniProtKB-SubCell"/>
</dbReference>
<dbReference type="EMBL" id="SRMO01000059">
    <property type="protein sequence ID" value="TGG92692.1"/>
    <property type="molecule type" value="Genomic_DNA"/>
</dbReference>
<dbReference type="Pfam" id="PF09375">
    <property type="entry name" value="Peptidase_M75"/>
    <property type="match status" value="1"/>
</dbReference>
<dbReference type="PROSITE" id="PS51257">
    <property type="entry name" value="PROKAR_LIPOPROTEIN"/>
    <property type="match status" value="1"/>
</dbReference>
<dbReference type="InterPro" id="IPR038352">
    <property type="entry name" value="Imelysin_sf"/>
</dbReference>
<evidence type="ECO:0000313" key="5">
    <source>
        <dbReference type="EMBL" id="TGG92692.1"/>
    </source>
</evidence>
<comment type="subcellular location">
    <subcellularLocation>
        <location evidence="1">Cell envelope</location>
    </subcellularLocation>
</comment>
<reference evidence="5 6" key="1">
    <citation type="journal article" date="2019" name="mSystems">
        <title>Life at home and on the roam: Genomic adaptions reflect the dual lifestyle of an intracellular, facultative symbiont.</title>
        <authorList>
            <person name="Burgsdorf I."/>
        </authorList>
    </citation>
    <scope>NUCLEOTIDE SEQUENCE [LARGE SCALE GENOMIC DNA]</scope>
    <source>
        <strain evidence="5">277cV</strain>
    </source>
</reference>
<evidence type="ECO:0000259" key="4">
    <source>
        <dbReference type="Pfam" id="PF09375"/>
    </source>
</evidence>
<evidence type="ECO:0000256" key="3">
    <source>
        <dbReference type="SAM" id="SignalP"/>
    </source>
</evidence>
<feature type="chain" id="PRO_5022205141" evidence="3">
    <location>
        <begin position="26"/>
        <end position="379"/>
    </location>
</feature>
<gene>
    <name evidence="5" type="ORF">ERJ67_05415</name>
</gene>
<keyword evidence="2 3" id="KW-0732">Signal</keyword>
<organism evidence="5 6">
    <name type="scientific">Aphanocapsa feldmannii 277cV</name>
    <dbReference type="NCBI Taxonomy" id="2507553"/>
    <lineage>
        <taxon>Bacteria</taxon>
        <taxon>Bacillati</taxon>
        <taxon>Cyanobacteriota</taxon>
        <taxon>Cyanophyceae</taxon>
        <taxon>Oscillatoriophycideae</taxon>
        <taxon>Chroococcales</taxon>
        <taxon>Microcystaceae</taxon>
        <taxon>Aphanocapsa</taxon>
    </lineage>
</organism>
<comment type="caution">
    <text evidence="5">The sequence shown here is derived from an EMBL/GenBank/DDBJ whole genome shotgun (WGS) entry which is preliminary data.</text>
</comment>
<name>A0A524RNP9_9CHRO</name>
<proteinExistence type="predicted"/>
<dbReference type="AlphaFoldDB" id="A0A524RNP9"/>
<dbReference type="Proteomes" id="UP000317990">
    <property type="component" value="Unassembled WGS sequence"/>
</dbReference>
<evidence type="ECO:0000313" key="6">
    <source>
        <dbReference type="Proteomes" id="UP000317990"/>
    </source>
</evidence>
<evidence type="ECO:0000256" key="1">
    <source>
        <dbReference type="ARBA" id="ARBA00004196"/>
    </source>
</evidence>
<evidence type="ECO:0000256" key="2">
    <source>
        <dbReference type="ARBA" id="ARBA00022729"/>
    </source>
</evidence>
<dbReference type="InterPro" id="IPR018976">
    <property type="entry name" value="Imelysin-like"/>
</dbReference>
<dbReference type="CDD" id="cd14657">
    <property type="entry name" value="Imelysin_IrpA-like"/>
    <property type="match status" value="1"/>
</dbReference>
<feature type="domain" description="Imelysin-like" evidence="4">
    <location>
        <begin position="44"/>
        <end position="360"/>
    </location>
</feature>
<feature type="signal peptide" evidence="3">
    <location>
        <begin position="1"/>
        <end position="25"/>
    </location>
</feature>
<sequence>MRGKTFVSILSSLALLTSCANFKNADSSKLTTQDVLNTYSEIVYSNYDDTLKAAEVMRVSIGNFINNPTQQNLAIAKKAWKVGRESYGQTEAFRFYGGPIDDNDGPEGQLNAWPMDESYITSLIQDPNFDINRENLSEANERGGEENIATGWHAIEFLLWGSDSNPYGPGNRPVSDYISSAYADRNAEYLITATDLLIDDLQSLKQEWKDNESNYRSVFENGGDNSLRKIFISLGSLSKGELSSERLNVAVFSQDQEDEHSCFSDNTHRDAVTNALGVRNVWMGEYNRPDGSQVKGPSIHDLVMAKSPDLAKETTSQINRSLILADQIQDPFDQEILASFDSAGPKRILAVVNSLEDQADMLVSSASAIGIKNLTLVEP</sequence>
<accession>A0A524RNP9</accession>